<keyword evidence="3" id="KW-1185">Reference proteome</keyword>
<feature type="transmembrane region" description="Helical" evidence="1">
    <location>
        <begin position="85"/>
        <end position="108"/>
    </location>
</feature>
<evidence type="ECO:0000313" key="3">
    <source>
        <dbReference type="Proteomes" id="UP000726170"/>
    </source>
</evidence>
<feature type="transmembrane region" description="Helical" evidence="1">
    <location>
        <begin position="189"/>
        <end position="208"/>
    </location>
</feature>
<evidence type="ECO:0000256" key="1">
    <source>
        <dbReference type="SAM" id="Phobius"/>
    </source>
</evidence>
<reference evidence="2 3" key="1">
    <citation type="submission" date="2021-06" db="EMBL/GenBank/DDBJ databases">
        <authorList>
            <person name="Sun Q."/>
            <person name="Li D."/>
        </authorList>
    </citation>
    <scope>NUCLEOTIDE SEQUENCE [LARGE SCALE GENOMIC DNA]</scope>
    <source>
        <strain evidence="2 3">MSJ-11</strain>
    </source>
</reference>
<organism evidence="2 3">
    <name type="scientific">Clostridium mobile</name>
    <dbReference type="NCBI Taxonomy" id="2841512"/>
    <lineage>
        <taxon>Bacteria</taxon>
        <taxon>Bacillati</taxon>
        <taxon>Bacillota</taxon>
        <taxon>Clostridia</taxon>
        <taxon>Eubacteriales</taxon>
        <taxon>Clostridiaceae</taxon>
        <taxon>Clostridium</taxon>
    </lineage>
</organism>
<gene>
    <name evidence="2" type="ORF">KQI86_16125</name>
</gene>
<feature type="transmembrane region" description="Helical" evidence="1">
    <location>
        <begin position="160"/>
        <end position="182"/>
    </location>
</feature>
<accession>A0ABS6ELE3</accession>
<evidence type="ECO:0000313" key="2">
    <source>
        <dbReference type="EMBL" id="MBU5485848.1"/>
    </source>
</evidence>
<keyword evidence="1" id="KW-0812">Transmembrane</keyword>
<keyword evidence="1" id="KW-0472">Membrane</keyword>
<keyword evidence="1" id="KW-1133">Transmembrane helix</keyword>
<proteinExistence type="predicted"/>
<feature type="transmembrane region" description="Helical" evidence="1">
    <location>
        <begin position="129"/>
        <end position="154"/>
    </location>
</feature>
<comment type="caution">
    <text evidence="2">The sequence shown here is derived from an EMBL/GenBank/DDBJ whole genome shotgun (WGS) entry which is preliminary data.</text>
</comment>
<feature type="transmembrane region" description="Helical" evidence="1">
    <location>
        <begin position="220"/>
        <end position="239"/>
    </location>
</feature>
<sequence length="256" mass="29335">MKNKKIEKLLNSYQPPDVSDEQMRSTILLAKQELNKKQSFSKASFIEVLREQIHYISPVVWIAQLTVLCFASILLWYSGNDVKETISVFSILSISAPIVALIGIPEIAKSFTCNMWEIEQYCRYNLQKIMAIRMVIIGATDLLSMSILFSISAFYYDGNILSLILYVLVPFNISSIIYLFIFNWVKGKTASYTVMAIGLFLTAGFSQLSKHPKLYQSTSIWIWGVLFVITSLVLIWKIAETLNNMKNKEELLWNLQ</sequence>
<dbReference type="EMBL" id="JAHLQF010000004">
    <property type="protein sequence ID" value="MBU5485848.1"/>
    <property type="molecule type" value="Genomic_DNA"/>
</dbReference>
<protein>
    <submittedName>
        <fullName evidence="2">Uncharacterized protein</fullName>
    </submittedName>
</protein>
<feature type="transmembrane region" description="Helical" evidence="1">
    <location>
        <begin position="59"/>
        <end position="79"/>
    </location>
</feature>
<dbReference type="RefSeq" id="WP_216440452.1">
    <property type="nucleotide sequence ID" value="NZ_JAHLQF010000004.1"/>
</dbReference>
<name>A0ABS6ELE3_9CLOT</name>
<dbReference type="Proteomes" id="UP000726170">
    <property type="component" value="Unassembled WGS sequence"/>
</dbReference>